<evidence type="ECO:0000256" key="1">
    <source>
        <dbReference type="SAM" id="MobiDB-lite"/>
    </source>
</evidence>
<feature type="region of interest" description="Disordered" evidence="1">
    <location>
        <begin position="74"/>
        <end position="98"/>
    </location>
</feature>
<organism evidence="2 3">
    <name type="scientific">Nonomuraea jiangxiensis</name>
    <dbReference type="NCBI Taxonomy" id="633440"/>
    <lineage>
        <taxon>Bacteria</taxon>
        <taxon>Bacillati</taxon>
        <taxon>Actinomycetota</taxon>
        <taxon>Actinomycetes</taxon>
        <taxon>Streptosporangiales</taxon>
        <taxon>Streptosporangiaceae</taxon>
        <taxon>Nonomuraea</taxon>
    </lineage>
</organism>
<reference evidence="2 3" key="1">
    <citation type="submission" date="2016-10" db="EMBL/GenBank/DDBJ databases">
        <authorList>
            <person name="de Groot N.N."/>
        </authorList>
    </citation>
    <scope>NUCLEOTIDE SEQUENCE [LARGE SCALE GENOMIC DNA]</scope>
    <source>
        <strain evidence="2 3">CGMCC 4.6533</strain>
    </source>
</reference>
<dbReference type="EMBL" id="FNDJ01000017">
    <property type="protein sequence ID" value="SDK62599.1"/>
    <property type="molecule type" value="Genomic_DNA"/>
</dbReference>
<gene>
    <name evidence="2" type="ORF">SAMN05421869_117122</name>
</gene>
<protein>
    <submittedName>
        <fullName evidence="2">Uncharacterized protein</fullName>
    </submittedName>
</protein>
<evidence type="ECO:0000313" key="3">
    <source>
        <dbReference type="Proteomes" id="UP000199202"/>
    </source>
</evidence>
<evidence type="ECO:0000313" key="2">
    <source>
        <dbReference type="EMBL" id="SDK62599.1"/>
    </source>
</evidence>
<proteinExistence type="predicted"/>
<name>A0A1G9DFF2_9ACTN</name>
<dbReference type="AlphaFoldDB" id="A0A1G9DFF2"/>
<sequence length="98" mass="10562">MNVRDSGPECGSIAEWNRSCPPRLARHWKNITESAARDTACNEPSRIRPGSLTTLSRHWLTALAACSISSHGCPPLSERNRSNWKAADTCEPGSAGSG</sequence>
<accession>A0A1G9DFF2</accession>
<dbReference type="Proteomes" id="UP000199202">
    <property type="component" value="Unassembled WGS sequence"/>
</dbReference>
<keyword evidence="3" id="KW-1185">Reference proteome</keyword>